<keyword evidence="1" id="KW-0812">Transmembrane</keyword>
<evidence type="ECO:0000256" key="1">
    <source>
        <dbReference type="SAM" id="Phobius"/>
    </source>
</evidence>
<feature type="transmembrane region" description="Helical" evidence="1">
    <location>
        <begin position="25"/>
        <end position="50"/>
    </location>
</feature>
<name>A0AAD1X7D1_EUPCR</name>
<accession>A0AAD1X7D1</accession>
<keyword evidence="1" id="KW-1133">Transmembrane helix</keyword>
<feature type="transmembrane region" description="Helical" evidence="1">
    <location>
        <begin position="172"/>
        <end position="196"/>
    </location>
</feature>
<keyword evidence="1" id="KW-0472">Membrane</keyword>
<gene>
    <name evidence="2" type="ORF">ECRASSUSDP1_LOCUS7143</name>
</gene>
<dbReference type="EMBL" id="CAMPGE010006948">
    <property type="protein sequence ID" value="CAI2365867.1"/>
    <property type="molecule type" value="Genomic_DNA"/>
</dbReference>
<feature type="transmembrane region" description="Helical" evidence="1">
    <location>
        <begin position="108"/>
        <end position="128"/>
    </location>
</feature>
<keyword evidence="3" id="KW-1185">Reference proteome</keyword>
<sequence length="257" mass="28637">MAYVTITLAALLDIKEFELSDTPSLVSFVSSWICLAVSIGGILLVFCLYWSARGGIDTKPINFTNGVFSGLKDTPASRLMPFFSMSRKILTTSVVVFASLALDRTYAFSLLAVIQGILLVFMVCIRPFALIQNNLLQVFNELFILGIILFQHQMDSESSWSKTAREDFMNILILNCGIIVSLLFCAMTINTIKGFVKCFNMKNRKRPPIKVQGRSFKVLPVTTGRDISMLPESRPTEAAPKVLNFSMETHAAVNRRS</sequence>
<organism evidence="2 3">
    <name type="scientific">Euplotes crassus</name>
    <dbReference type="NCBI Taxonomy" id="5936"/>
    <lineage>
        <taxon>Eukaryota</taxon>
        <taxon>Sar</taxon>
        <taxon>Alveolata</taxon>
        <taxon>Ciliophora</taxon>
        <taxon>Intramacronucleata</taxon>
        <taxon>Spirotrichea</taxon>
        <taxon>Hypotrichia</taxon>
        <taxon>Euplotida</taxon>
        <taxon>Euplotidae</taxon>
        <taxon>Moneuplotes</taxon>
    </lineage>
</organism>
<dbReference type="Proteomes" id="UP001295684">
    <property type="component" value="Unassembled WGS sequence"/>
</dbReference>
<dbReference type="AlphaFoldDB" id="A0AAD1X7D1"/>
<evidence type="ECO:0000313" key="2">
    <source>
        <dbReference type="EMBL" id="CAI2365867.1"/>
    </source>
</evidence>
<protein>
    <submittedName>
        <fullName evidence="2">Uncharacterized protein</fullName>
    </submittedName>
</protein>
<evidence type="ECO:0000313" key="3">
    <source>
        <dbReference type="Proteomes" id="UP001295684"/>
    </source>
</evidence>
<reference evidence="2" key="1">
    <citation type="submission" date="2023-07" db="EMBL/GenBank/DDBJ databases">
        <authorList>
            <consortium name="AG Swart"/>
            <person name="Singh M."/>
            <person name="Singh A."/>
            <person name="Seah K."/>
            <person name="Emmerich C."/>
        </authorList>
    </citation>
    <scope>NUCLEOTIDE SEQUENCE</scope>
    <source>
        <strain evidence="2">DP1</strain>
    </source>
</reference>
<comment type="caution">
    <text evidence="2">The sequence shown here is derived from an EMBL/GenBank/DDBJ whole genome shotgun (WGS) entry which is preliminary data.</text>
</comment>
<proteinExistence type="predicted"/>